<evidence type="ECO:0000313" key="2">
    <source>
        <dbReference type="EMBL" id="PQO46873.1"/>
    </source>
</evidence>
<dbReference type="Proteomes" id="UP000237819">
    <property type="component" value="Unassembled WGS sequence"/>
</dbReference>
<dbReference type="AlphaFoldDB" id="A0A2S8GR19"/>
<evidence type="ECO:0008006" key="4">
    <source>
        <dbReference type="Google" id="ProtNLM"/>
    </source>
</evidence>
<evidence type="ECO:0000313" key="3">
    <source>
        <dbReference type="Proteomes" id="UP000237819"/>
    </source>
</evidence>
<reference evidence="2 3" key="1">
    <citation type="submission" date="2018-02" db="EMBL/GenBank/DDBJ databases">
        <title>Comparative genomes isolates from brazilian mangrove.</title>
        <authorList>
            <person name="Araujo J.E."/>
            <person name="Taketani R.G."/>
            <person name="Silva M.C.P."/>
            <person name="Loureco M.V."/>
            <person name="Andreote F.D."/>
        </authorList>
    </citation>
    <scope>NUCLEOTIDE SEQUENCE [LARGE SCALE GENOMIC DNA]</scope>
    <source>
        <strain evidence="2 3">Nap-Phe MGV</strain>
    </source>
</reference>
<name>A0A2S8GR19_9BACT</name>
<accession>A0A2S8GR19</accession>
<sequence length="121" mass="12823">MSAAVLAAFVGCGANGTVTGMVTANGEAVDSGSLVFQPIETGVKPAIGYIGNDGTYAMRTAGDEGLTPGEYRVLYMPPDQREDENGRPIGKPPKWRSYQGPAETVNVVSYENTIPVELEKR</sequence>
<gene>
    <name evidence="2" type="ORF">C5Y93_06900</name>
</gene>
<dbReference type="EMBL" id="PUHZ01000007">
    <property type="protein sequence ID" value="PQO46873.1"/>
    <property type="molecule type" value="Genomic_DNA"/>
</dbReference>
<feature type="region of interest" description="Disordered" evidence="1">
    <location>
        <begin position="77"/>
        <end position="98"/>
    </location>
</feature>
<comment type="caution">
    <text evidence="2">The sequence shown here is derived from an EMBL/GenBank/DDBJ whole genome shotgun (WGS) entry which is preliminary data.</text>
</comment>
<proteinExistence type="predicted"/>
<protein>
    <recommendedName>
        <fullName evidence="4">Carboxypeptidase regulatory-like domain-containing protein</fullName>
    </recommendedName>
</protein>
<evidence type="ECO:0000256" key="1">
    <source>
        <dbReference type="SAM" id="MobiDB-lite"/>
    </source>
</evidence>
<organism evidence="2 3">
    <name type="scientific">Blastopirellula marina</name>
    <dbReference type="NCBI Taxonomy" id="124"/>
    <lineage>
        <taxon>Bacteria</taxon>
        <taxon>Pseudomonadati</taxon>
        <taxon>Planctomycetota</taxon>
        <taxon>Planctomycetia</taxon>
        <taxon>Pirellulales</taxon>
        <taxon>Pirellulaceae</taxon>
        <taxon>Blastopirellula</taxon>
    </lineage>
</organism>